<dbReference type="PANTHER" id="PTHR32196:SF21">
    <property type="entry name" value="ABC TRANSPORTER PERMEASE PROTEIN YPHD-RELATED"/>
    <property type="match status" value="1"/>
</dbReference>
<accession>A0A9D1IE04</accession>
<evidence type="ECO:0000256" key="2">
    <source>
        <dbReference type="ARBA" id="ARBA00022448"/>
    </source>
</evidence>
<evidence type="ECO:0000256" key="8">
    <source>
        <dbReference type="SAM" id="Phobius"/>
    </source>
</evidence>
<comment type="caution">
    <text evidence="9">The sequence shown here is derived from an EMBL/GenBank/DDBJ whole genome shotgun (WGS) entry which is preliminary data.</text>
</comment>
<feature type="transmembrane region" description="Helical" evidence="8">
    <location>
        <begin position="20"/>
        <end position="44"/>
    </location>
</feature>
<evidence type="ECO:0000256" key="6">
    <source>
        <dbReference type="ARBA" id="ARBA00022989"/>
    </source>
</evidence>
<evidence type="ECO:0000256" key="7">
    <source>
        <dbReference type="ARBA" id="ARBA00023136"/>
    </source>
</evidence>
<protein>
    <submittedName>
        <fullName evidence="9">D-allose ABC transporter permease</fullName>
    </submittedName>
</protein>
<keyword evidence="4" id="KW-0997">Cell inner membrane</keyword>
<evidence type="ECO:0000313" key="10">
    <source>
        <dbReference type="Proteomes" id="UP000824071"/>
    </source>
</evidence>
<evidence type="ECO:0000256" key="4">
    <source>
        <dbReference type="ARBA" id="ARBA00022519"/>
    </source>
</evidence>
<evidence type="ECO:0000256" key="1">
    <source>
        <dbReference type="ARBA" id="ARBA00004651"/>
    </source>
</evidence>
<dbReference type="NCBIfam" id="NF007252">
    <property type="entry name" value="PRK09699.1"/>
    <property type="match status" value="1"/>
</dbReference>
<feature type="transmembrane region" description="Helical" evidence="8">
    <location>
        <begin position="273"/>
        <end position="293"/>
    </location>
</feature>
<dbReference type="Proteomes" id="UP000824071">
    <property type="component" value="Unassembled WGS sequence"/>
</dbReference>
<keyword evidence="6 8" id="KW-1133">Transmembrane helix</keyword>
<organism evidence="9 10">
    <name type="scientific">Candidatus Fimenecus excrementigallinarum</name>
    <dbReference type="NCBI Taxonomy" id="2840816"/>
    <lineage>
        <taxon>Bacteria</taxon>
        <taxon>Bacillati</taxon>
        <taxon>Bacillota</taxon>
        <taxon>Clostridia</taxon>
        <taxon>Candidatus Fimenecus</taxon>
    </lineage>
</organism>
<sequence length="322" mass="33199">MTTETKTGQKLSFHTLWQRFGTFGILLLLLAVLAAARPAYFFTAATLTQILAQSSVNILIALGEFFAILIAGIDLSVGSVVALTGMVAAKLMVAGVHPVLAVLLGVLFGGVLGLINGALVNRTGLHPFIITLGTQAILRGATLILSDSSAVFGFPAAFTRVISTNVLGVFPLVALIALAAAGVLAFLTRQTRLGRNIYALGGNREAAWYAGINVKLHTLLVFMISGLCAGVAGIVLLGRVGSAEPAAATGFETYAIAAAIIGGTSFFGGKGKIFGVVIGGFIIGVINFGMNLLSLPSTLQQVVMGALIIGSVALDRFVANRR</sequence>
<dbReference type="Pfam" id="PF02653">
    <property type="entry name" value="BPD_transp_2"/>
    <property type="match status" value="1"/>
</dbReference>
<dbReference type="EMBL" id="DVMW01000010">
    <property type="protein sequence ID" value="HIU35190.1"/>
    <property type="molecule type" value="Genomic_DNA"/>
</dbReference>
<feature type="transmembrane region" description="Helical" evidence="8">
    <location>
        <begin position="166"/>
        <end position="187"/>
    </location>
</feature>
<dbReference type="InterPro" id="IPR001851">
    <property type="entry name" value="ABC_transp_permease"/>
</dbReference>
<reference evidence="9" key="1">
    <citation type="submission" date="2020-10" db="EMBL/GenBank/DDBJ databases">
        <authorList>
            <person name="Gilroy R."/>
        </authorList>
    </citation>
    <scope>NUCLEOTIDE SEQUENCE</scope>
    <source>
        <strain evidence="9">ChiGjej1B1-19959</strain>
    </source>
</reference>
<feature type="transmembrane region" description="Helical" evidence="8">
    <location>
        <begin position="127"/>
        <end position="146"/>
    </location>
</feature>
<keyword evidence="7 8" id="KW-0472">Membrane</keyword>
<dbReference type="PANTHER" id="PTHR32196">
    <property type="entry name" value="ABC TRANSPORTER PERMEASE PROTEIN YPHD-RELATED-RELATED"/>
    <property type="match status" value="1"/>
</dbReference>
<keyword evidence="2" id="KW-0813">Transport</keyword>
<reference evidence="9" key="2">
    <citation type="journal article" date="2021" name="PeerJ">
        <title>Extensive microbial diversity within the chicken gut microbiome revealed by metagenomics and culture.</title>
        <authorList>
            <person name="Gilroy R."/>
            <person name="Ravi A."/>
            <person name="Getino M."/>
            <person name="Pursley I."/>
            <person name="Horton D.L."/>
            <person name="Alikhan N.F."/>
            <person name="Baker D."/>
            <person name="Gharbi K."/>
            <person name="Hall N."/>
            <person name="Watson M."/>
            <person name="Adriaenssens E.M."/>
            <person name="Foster-Nyarko E."/>
            <person name="Jarju S."/>
            <person name="Secka A."/>
            <person name="Antonio M."/>
            <person name="Oren A."/>
            <person name="Chaudhuri R.R."/>
            <person name="La Ragione R."/>
            <person name="Hildebrand F."/>
            <person name="Pallen M.J."/>
        </authorList>
    </citation>
    <scope>NUCLEOTIDE SEQUENCE</scope>
    <source>
        <strain evidence="9">ChiGjej1B1-19959</strain>
    </source>
</reference>
<proteinExistence type="predicted"/>
<feature type="transmembrane region" description="Helical" evidence="8">
    <location>
        <begin position="246"/>
        <end position="266"/>
    </location>
</feature>
<name>A0A9D1IE04_9FIRM</name>
<dbReference type="CDD" id="cd06579">
    <property type="entry name" value="TM_PBP1_transp_AraH_like"/>
    <property type="match status" value="1"/>
</dbReference>
<dbReference type="AlphaFoldDB" id="A0A9D1IE04"/>
<dbReference type="GO" id="GO:0005886">
    <property type="term" value="C:plasma membrane"/>
    <property type="evidence" value="ECO:0007669"/>
    <property type="project" value="UniProtKB-SubCell"/>
</dbReference>
<gene>
    <name evidence="9" type="primary">alsC</name>
    <name evidence="9" type="ORF">IAC53_01100</name>
</gene>
<evidence type="ECO:0000256" key="5">
    <source>
        <dbReference type="ARBA" id="ARBA00022692"/>
    </source>
</evidence>
<feature type="transmembrane region" description="Helical" evidence="8">
    <location>
        <begin position="219"/>
        <end position="240"/>
    </location>
</feature>
<feature type="transmembrane region" description="Helical" evidence="8">
    <location>
        <begin position="95"/>
        <end position="115"/>
    </location>
</feature>
<keyword evidence="3" id="KW-1003">Cell membrane</keyword>
<keyword evidence="5 8" id="KW-0812">Transmembrane</keyword>
<comment type="subcellular location">
    <subcellularLocation>
        <location evidence="1">Cell membrane</location>
        <topology evidence="1">Multi-pass membrane protein</topology>
    </subcellularLocation>
</comment>
<feature type="transmembrane region" description="Helical" evidence="8">
    <location>
        <begin position="56"/>
        <end position="89"/>
    </location>
</feature>
<evidence type="ECO:0000256" key="3">
    <source>
        <dbReference type="ARBA" id="ARBA00022475"/>
    </source>
</evidence>
<feature type="transmembrane region" description="Helical" evidence="8">
    <location>
        <begin position="299"/>
        <end position="319"/>
    </location>
</feature>
<evidence type="ECO:0000313" key="9">
    <source>
        <dbReference type="EMBL" id="HIU35190.1"/>
    </source>
</evidence>
<dbReference type="GO" id="GO:0022857">
    <property type="term" value="F:transmembrane transporter activity"/>
    <property type="evidence" value="ECO:0007669"/>
    <property type="project" value="InterPro"/>
</dbReference>